<evidence type="ECO:0000313" key="1">
    <source>
        <dbReference type="EMBL" id="MBP2321617.1"/>
    </source>
</evidence>
<evidence type="ECO:0000313" key="2">
    <source>
        <dbReference type="Proteomes" id="UP001519332"/>
    </source>
</evidence>
<proteinExistence type="predicted"/>
<protein>
    <recommendedName>
        <fullName evidence="3">DUF3558 domain-containing protein</fullName>
    </recommendedName>
</protein>
<organism evidence="1 2">
    <name type="scientific">Kibdelosporangium banguiense</name>
    <dbReference type="NCBI Taxonomy" id="1365924"/>
    <lineage>
        <taxon>Bacteria</taxon>
        <taxon>Bacillati</taxon>
        <taxon>Actinomycetota</taxon>
        <taxon>Actinomycetes</taxon>
        <taxon>Pseudonocardiales</taxon>
        <taxon>Pseudonocardiaceae</taxon>
        <taxon>Kibdelosporangium</taxon>
    </lineage>
</organism>
<dbReference type="RefSeq" id="WP_209636595.1">
    <property type="nucleotide sequence ID" value="NZ_JAGINW010000001.1"/>
</dbReference>
<dbReference type="PROSITE" id="PS51257">
    <property type="entry name" value="PROKAR_LIPOPROTEIN"/>
    <property type="match status" value="1"/>
</dbReference>
<sequence length="206" mass="21066">MIDRRAMLGGVLIAGTLAMAGCTSEDSITLDGVRKAAVDAGASPASCPIPFDVSAALPGKPRVRPGEVEVEVSKTTTPAPDPLAAQRDGMSAIDAAAGMSVNCDYEVDGKTVGTWLFATPARGSISFMAPSIVHATGIKLAQLNDFLNDAPDPGEVKLTPGGKVAVARVHVQGDGDATLLVNPDGIVTHDALSKTAETLLSQIHIN</sequence>
<dbReference type="EMBL" id="JAGINW010000001">
    <property type="protein sequence ID" value="MBP2321617.1"/>
    <property type="molecule type" value="Genomic_DNA"/>
</dbReference>
<gene>
    <name evidence="1" type="ORF">JOF56_002002</name>
</gene>
<accession>A0ABS4TB24</accession>
<comment type="caution">
    <text evidence="1">The sequence shown here is derived from an EMBL/GenBank/DDBJ whole genome shotgun (WGS) entry which is preliminary data.</text>
</comment>
<reference evidence="1 2" key="1">
    <citation type="submission" date="2021-03" db="EMBL/GenBank/DDBJ databases">
        <title>Sequencing the genomes of 1000 actinobacteria strains.</title>
        <authorList>
            <person name="Klenk H.-P."/>
        </authorList>
    </citation>
    <scope>NUCLEOTIDE SEQUENCE [LARGE SCALE GENOMIC DNA]</scope>
    <source>
        <strain evidence="1 2">DSM 46670</strain>
    </source>
</reference>
<dbReference type="Proteomes" id="UP001519332">
    <property type="component" value="Unassembled WGS sequence"/>
</dbReference>
<name>A0ABS4TB24_9PSEU</name>
<evidence type="ECO:0008006" key="3">
    <source>
        <dbReference type="Google" id="ProtNLM"/>
    </source>
</evidence>
<keyword evidence="2" id="KW-1185">Reference proteome</keyword>